<keyword evidence="4" id="KW-1185">Reference proteome</keyword>
<dbReference type="GO" id="GO:0010803">
    <property type="term" value="P:regulation of tumor necrosis factor-mediated signaling pathway"/>
    <property type="evidence" value="ECO:0007669"/>
    <property type="project" value="TreeGrafter"/>
</dbReference>
<accession>A0AAV7P6K3</accession>
<evidence type="ECO:0000259" key="2">
    <source>
        <dbReference type="Pfam" id="PF21388"/>
    </source>
</evidence>
<dbReference type="PANTHER" id="PTHR15326:SF8">
    <property type="entry name" value="SPERMATOGENESIS-ASSOCIATED PROTEIN 2"/>
    <property type="match status" value="1"/>
</dbReference>
<dbReference type="GO" id="GO:1990108">
    <property type="term" value="P:protein linear deubiquitination"/>
    <property type="evidence" value="ECO:0007669"/>
    <property type="project" value="TreeGrafter"/>
</dbReference>
<dbReference type="Proteomes" id="UP001066276">
    <property type="component" value="Chromosome 7"/>
</dbReference>
<feature type="domain" description="Spermatogenesis-associated protein 2 PUB-like" evidence="2">
    <location>
        <begin position="1"/>
        <end position="117"/>
    </location>
</feature>
<dbReference type="AlphaFoldDB" id="A0AAV7P6K3"/>
<dbReference type="Pfam" id="PF21388">
    <property type="entry name" value="SPATA2_PUB-like"/>
    <property type="match status" value="1"/>
</dbReference>
<evidence type="ECO:0000313" key="3">
    <source>
        <dbReference type="EMBL" id="KAJ1123897.1"/>
    </source>
</evidence>
<protein>
    <recommendedName>
        <fullName evidence="2">Spermatogenesis-associated protein 2 PUB-like domain-containing protein</fullName>
    </recommendedName>
</protein>
<sequence>MLETVGINLFLYPWKKEFKTIKTYTGPFVYTVKSKLPEEHIKQILSYMGYDHEPGIGYKLKDLVDTTQVKRISFELYLARVECDLLLEIHAQVKDKGYSEIDVVSERKKSSEDVRGCSDEMKRRAEGTLNTSMARMVLQKSASERASKDYIKPKVTKPSKSVDTYDSYLERKNKPPLMTTLSLRKEPIVSTLDDIKDEIIRPSPSLLTMSSSPHGCSDDFLHISPNPNGVLRTNATPYSSYYSPQDDLDLYTDPDSRSVVTLKRPESVKPDVWLIKNDTTPNYQKRTHLAKETTSAQLGMYAKRIAEKQMLFAFNSGLNVSQKAQ</sequence>
<name>A0AAV7P6K3_PLEWA</name>
<evidence type="ECO:0000313" key="4">
    <source>
        <dbReference type="Proteomes" id="UP001066276"/>
    </source>
</evidence>
<organism evidence="3 4">
    <name type="scientific">Pleurodeles waltl</name>
    <name type="common">Iberian ribbed newt</name>
    <dbReference type="NCBI Taxonomy" id="8319"/>
    <lineage>
        <taxon>Eukaryota</taxon>
        <taxon>Metazoa</taxon>
        <taxon>Chordata</taxon>
        <taxon>Craniata</taxon>
        <taxon>Vertebrata</taxon>
        <taxon>Euteleostomi</taxon>
        <taxon>Amphibia</taxon>
        <taxon>Batrachia</taxon>
        <taxon>Caudata</taxon>
        <taxon>Salamandroidea</taxon>
        <taxon>Salamandridae</taxon>
        <taxon>Pleurodelinae</taxon>
        <taxon>Pleurodeles</taxon>
    </lineage>
</organism>
<evidence type="ECO:0000256" key="1">
    <source>
        <dbReference type="ARBA" id="ARBA00038142"/>
    </source>
</evidence>
<dbReference type="GO" id="GO:0070536">
    <property type="term" value="P:protein K63-linked deubiquitination"/>
    <property type="evidence" value="ECO:0007669"/>
    <property type="project" value="TreeGrafter"/>
</dbReference>
<comment type="caution">
    <text evidence="3">The sequence shown here is derived from an EMBL/GenBank/DDBJ whole genome shotgun (WGS) entry which is preliminary data.</text>
</comment>
<dbReference type="Gene3D" id="1.20.58.2190">
    <property type="match status" value="1"/>
</dbReference>
<dbReference type="PANTHER" id="PTHR15326">
    <property type="entry name" value="SPERMATOGENESIS-ASSOCIATED PROTEIN 2/TAMOZHENNIC"/>
    <property type="match status" value="1"/>
</dbReference>
<dbReference type="GO" id="GO:0005737">
    <property type="term" value="C:cytoplasm"/>
    <property type="evidence" value="ECO:0007669"/>
    <property type="project" value="TreeGrafter"/>
</dbReference>
<dbReference type="InterPro" id="IPR048839">
    <property type="entry name" value="SPATA2_PUB-like"/>
</dbReference>
<dbReference type="GO" id="GO:0060544">
    <property type="term" value="P:regulation of necroptotic process"/>
    <property type="evidence" value="ECO:0007669"/>
    <property type="project" value="TreeGrafter"/>
</dbReference>
<reference evidence="3" key="1">
    <citation type="journal article" date="2022" name="bioRxiv">
        <title>Sequencing and chromosome-scale assembly of the giantPleurodeles waltlgenome.</title>
        <authorList>
            <person name="Brown T."/>
            <person name="Elewa A."/>
            <person name="Iarovenko S."/>
            <person name="Subramanian E."/>
            <person name="Araus A.J."/>
            <person name="Petzold A."/>
            <person name="Susuki M."/>
            <person name="Suzuki K.-i.T."/>
            <person name="Hayashi T."/>
            <person name="Toyoda A."/>
            <person name="Oliveira C."/>
            <person name="Osipova E."/>
            <person name="Leigh N.D."/>
            <person name="Simon A."/>
            <person name="Yun M.H."/>
        </authorList>
    </citation>
    <scope>NUCLEOTIDE SEQUENCE</scope>
    <source>
        <strain evidence="3">20211129_DDA</strain>
        <tissue evidence="3">Liver</tissue>
    </source>
</reference>
<dbReference type="EMBL" id="JANPWB010000011">
    <property type="protein sequence ID" value="KAJ1123897.1"/>
    <property type="molecule type" value="Genomic_DNA"/>
</dbReference>
<proteinExistence type="inferred from homology"/>
<comment type="similarity">
    <text evidence="1">Belongs to the SPATA2 family.</text>
</comment>
<gene>
    <name evidence="3" type="ORF">NDU88_002364</name>
</gene>